<keyword evidence="2" id="KW-0812">Transmembrane</keyword>
<dbReference type="Proteomes" id="UP000315234">
    <property type="component" value="Unassembled WGS sequence"/>
</dbReference>
<gene>
    <name evidence="3" type="ORF">Cst04h_21120</name>
</gene>
<evidence type="ECO:0000256" key="1">
    <source>
        <dbReference type="SAM" id="MobiDB-lite"/>
    </source>
</evidence>
<keyword evidence="2" id="KW-0472">Membrane</keyword>
<keyword evidence="2" id="KW-1133">Transmembrane helix</keyword>
<evidence type="ECO:0008006" key="5">
    <source>
        <dbReference type="Google" id="ProtNLM"/>
    </source>
</evidence>
<name>A0ABC9ZPN4_CORST</name>
<feature type="transmembrane region" description="Helical" evidence="2">
    <location>
        <begin position="84"/>
        <end position="104"/>
    </location>
</feature>
<accession>A0ABC9ZPN4</accession>
<evidence type="ECO:0000313" key="3">
    <source>
        <dbReference type="EMBL" id="GEA43942.1"/>
    </source>
</evidence>
<protein>
    <recommendedName>
        <fullName evidence="5">Secreted protein</fullName>
    </recommendedName>
</protein>
<feature type="region of interest" description="Disordered" evidence="1">
    <location>
        <begin position="110"/>
        <end position="158"/>
    </location>
</feature>
<dbReference type="EMBL" id="BJLD01000002">
    <property type="protein sequence ID" value="GEA43942.1"/>
    <property type="molecule type" value="Genomic_DNA"/>
</dbReference>
<reference evidence="3 4" key="1">
    <citation type="submission" date="2019-06" db="EMBL/GenBank/DDBJ databases">
        <title>Draft genome sequence of Corynebacterium striatum NBRC 15291.</title>
        <authorList>
            <person name="Miura T."/>
            <person name="Furukawa M."/>
            <person name="Shimamura M."/>
            <person name="Ohyama Y."/>
            <person name="Yamazoe A."/>
            <person name="Kawasaki H."/>
        </authorList>
    </citation>
    <scope>NUCLEOTIDE SEQUENCE [LARGE SCALE GENOMIC DNA]</scope>
    <source>
        <strain evidence="3 4">NBRC 15291</strain>
    </source>
</reference>
<comment type="caution">
    <text evidence="3">The sequence shown here is derived from an EMBL/GenBank/DDBJ whole genome shotgun (WGS) entry which is preliminary data.</text>
</comment>
<dbReference type="AlphaFoldDB" id="A0ABC9ZPN4"/>
<sequence length="158" mass="15806">MTYYWPSGFVLGSPVGVPDTSRTYEGMIMSIKVKGRKRSGLVLAAGTLLSFLGVVMVALVCCGVPVLTAAAGVFAAAGAMAGNLWFIAAAALAAAALAAGALLLRAQRRGSPGTDCCARSRPGASLSADSTPTPHSSSEQERSGQSRAGASEDAGSQG</sequence>
<evidence type="ECO:0000256" key="2">
    <source>
        <dbReference type="SAM" id="Phobius"/>
    </source>
</evidence>
<feature type="transmembrane region" description="Helical" evidence="2">
    <location>
        <begin position="41"/>
        <end position="72"/>
    </location>
</feature>
<organism evidence="3 4">
    <name type="scientific">Corynebacterium striatum</name>
    <dbReference type="NCBI Taxonomy" id="43770"/>
    <lineage>
        <taxon>Bacteria</taxon>
        <taxon>Bacillati</taxon>
        <taxon>Actinomycetota</taxon>
        <taxon>Actinomycetes</taxon>
        <taxon>Mycobacteriales</taxon>
        <taxon>Corynebacteriaceae</taxon>
        <taxon>Corynebacterium</taxon>
    </lineage>
</organism>
<evidence type="ECO:0000313" key="4">
    <source>
        <dbReference type="Proteomes" id="UP000315234"/>
    </source>
</evidence>
<proteinExistence type="predicted"/>